<feature type="transmembrane region" description="Helical" evidence="14">
    <location>
        <begin position="143"/>
        <end position="165"/>
    </location>
</feature>
<dbReference type="InterPro" id="IPR036890">
    <property type="entry name" value="HATPase_C_sf"/>
</dbReference>
<dbReference type="PANTHER" id="PTHR45436:SF15">
    <property type="entry name" value="SENSOR HISTIDINE KINASE CUSS"/>
    <property type="match status" value="1"/>
</dbReference>
<dbReference type="Gene3D" id="6.10.340.10">
    <property type="match status" value="1"/>
</dbReference>
<dbReference type="Pfam" id="PF00672">
    <property type="entry name" value="HAMP"/>
    <property type="match status" value="1"/>
</dbReference>
<dbReference type="Gene3D" id="1.10.287.130">
    <property type="match status" value="1"/>
</dbReference>
<evidence type="ECO:0000256" key="6">
    <source>
        <dbReference type="ARBA" id="ARBA00022679"/>
    </source>
</evidence>
<feature type="domain" description="HAMP" evidence="16">
    <location>
        <begin position="192"/>
        <end position="245"/>
    </location>
</feature>
<keyword evidence="12 14" id="KW-0902">Two-component regulatory system</keyword>
<reference evidence="17" key="2">
    <citation type="submission" date="2020-09" db="EMBL/GenBank/DDBJ databases">
        <authorList>
            <person name="Sun Q."/>
            <person name="Kim S."/>
        </authorList>
    </citation>
    <scope>NUCLEOTIDE SEQUENCE</scope>
    <source>
        <strain evidence="17">KCTC 23732</strain>
    </source>
</reference>
<comment type="function">
    <text evidence="14">Member of a two-component regulatory system.</text>
</comment>
<dbReference type="GO" id="GO:0000155">
    <property type="term" value="F:phosphorelay sensor kinase activity"/>
    <property type="evidence" value="ECO:0007669"/>
    <property type="project" value="InterPro"/>
</dbReference>
<dbReference type="InterPro" id="IPR004358">
    <property type="entry name" value="Sig_transdc_His_kin-like_C"/>
</dbReference>
<feature type="transmembrane region" description="Helical" evidence="14">
    <location>
        <begin position="171"/>
        <end position="192"/>
    </location>
</feature>
<keyword evidence="10 14" id="KW-0067">ATP-binding</keyword>
<dbReference type="PROSITE" id="PS50885">
    <property type="entry name" value="HAMP"/>
    <property type="match status" value="1"/>
</dbReference>
<evidence type="ECO:0000256" key="11">
    <source>
        <dbReference type="ARBA" id="ARBA00022989"/>
    </source>
</evidence>
<evidence type="ECO:0000313" key="18">
    <source>
        <dbReference type="Proteomes" id="UP000608345"/>
    </source>
</evidence>
<keyword evidence="3 14" id="KW-1003">Cell membrane</keyword>
<feature type="transmembrane region" description="Helical" evidence="14">
    <location>
        <begin position="12"/>
        <end position="31"/>
    </location>
</feature>
<dbReference type="InterPro" id="IPR050428">
    <property type="entry name" value="TCS_sensor_his_kinase"/>
</dbReference>
<evidence type="ECO:0000259" key="15">
    <source>
        <dbReference type="PROSITE" id="PS50109"/>
    </source>
</evidence>
<evidence type="ECO:0000256" key="12">
    <source>
        <dbReference type="ARBA" id="ARBA00023012"/>
    </source>
</evidence>
<evidence type="ECO:0000256" key="10">
    <source>
        <dbReference type="ARBA" id="ARBA00022840"/>
    </source>
</evidence>
<dbReference type="Gene3D" id="3.30.565.10">
    <property type="entry name" value="Histidine kinase-like ATPase, C-terminal domain"/>
    <property type="match status" value="1"/>
</dbReference>
<dbReference type="AlphaFoldDB" id="A0A918JNZ9"/>
<reference evidence="17" key="1">
    <citation type="journal article" date="2014" name="Int. J. Syst. Evol. Microbiol.">
        <title>Complete genome sequence of Corynebacterium casei LMG S-19264T (=DSM 44701T), isolated from a smear-ripened cheese.</title>
        <authorList>
            <consortium name="US DOE Joint Genome Institute (JGI-PGF)"/>
            <person name="Walter F."/>
            <person name="Albersmeier A."/>
            <person name="Kalinowski J."/>
            <person name="Ruckert C."/>
        </authorList>
    </citation>
    <scope>NUCLEOTIDE SEQUENCE</scope>
    <source>
        <strain evidence="17">KCTC 23732</strain>
    </source>
</reference>
<dbReference type="SMART" id="SM00387">
    <property type="entry name" value="HATPase_c"/>
    <property type="match status" value="1"/>
</dbReference>
<proteinExistence type="predicted"/>
<feature type="domain" description="Histidine kinase" evidence="15">
    <location>
        <begin position="253"/>
        <end position="467"/>
    </location>
</feature>
<keyword evidence="9 14" id="KW-0418">Kinase</keyword>
<evidence type="ECO:0000259" key="16">
    <source>
        <dbReference type="PROSITE" id="PS50885"/>
    </source>
</evidence>
<dbReference type="CDD" id="cd00082">
    <property type="entry name" value="HisKA"/>
    <property type="match status" value="1"/>
</dbReference>
<organism evidence="17 18">
    <name type="scientific">Advenella faeciporci</name>
    <dbReference type="NCBI Taxonomy" id="797535"/>
    <lineage>
        <taxon>Bacteria</taxon>
        <taxon>Pseudomonadati</taxon>
        <taxon>Pseudomonadota</taxon>
        <taxon>Betaproteobacteria</taxon>
        <taxon>Burkholderiales</taxon>
        <taxon>Alcaligenaceae</taxon>
    </lineage>
</organism>
<sequence length="468" mass="52176">MKHRPVSLAVRLTVSIGAVIVSVLLAFGWIVERSINDHFIQQDVDELKDVVQALNHTISTLPPGTKTDQLHQLLANAVSGHQNAQYRITSDTGSLVYATPGFFFKQFERIARPVSEITINTVSTWEYEGETYRGAVLQMIPEGLPGSGALTIAVATGINFHLHYLASFGNYLRVVIVLACLVAILATWFVVYQGHAPIRRISREIRRIRSDQLHIRLKPETVPAELVELATSFNGMLERLEDVFRRLSDFSGDIAHELRTPITNLNTQTQVALSQSRSVEQYREILYSNLEEYERMAKMVSDMLFLAQADNNLLKPELVKIDLDEEINMLFDYFGAWAEEREVGLGVTGKQVCILGDRLMIRRALSNLLSNAIRHCPTEGCITVQFGMNADNAWLQIQNPGVGIPAEHLAHIFERFYRPDASRHRSGEGAGLGLAIVKSIIEAHGGAISARSTPQATTFEIKMPATEC</sequence>
<comment type="subcellular location">
    <subcellularLocation>
        <location evidence="2">Cell inner membrane</location>
        <topology evidence="2">Multi-pass membrane protein</topology>
    </subcellularLocation>
</comment>
<keyword evidence="8 14" id="KW-0547">Nucleotide-binding</keyword>
<evidence type="ECO:0000256" key="1">
    <source>
        <dbReference type="ARBA" id="ARBA00000085"/>
    </source>
</evidence>
<keyword evidence="6 14" id="KW-0808">Transferase</keyword>
<evidence type="ECO:0000256" key="4">
    <source>
        <dbReference type="ARBA" id="ARBA00022519"/>
    </source>
</evidence>
<dbReference type="FunFam" id="3.30.565.10:FF:000006">
    <property type="entry name" value="Sensor histidine kinase WalK"/>
    <property type="match status" value="1"/>
</dbReference>
<keyword evidence="11 14" id="KW-1133">Transmembrane helix</keyword>
<accession>A0A918JNZ9</accession>
<dbReference type="EC" id="2.7.13.3" evidence="14"/>
<dbReference type="InterPro" id="IPR003594">
    <property type="entry name" value="HATPase_dom"/>
</dbReference>
<dbReference type="PROSITE" id="PS50109">
    <property type="entry name" value="HIS_KIN"/>
    <property type="match status" value="1"/>
</dbReference>
<dbReference type="InterPro" id="IPR003660">
    <property type="entry name" value="HAMP_dom"/>
</dbReference>
<dbReference type="GO" id="GO:0005886">
    <property type="term" value="C:plasma membrane"/>
    <property type="evidence" value="ECO:0007669"/>
    <property type="project" value="UniProtKB-SubCell"/>
</dbReference>
<evidence type="ECO:0000313" key="17">
    <source>
        <dbReference type="EMBL" id="GGW92163.1"/>
    </source>
</evidence>
<comment type="caution">
    <text evidence="17">The sequence shown here is derived from an EMBL/GenBank/DDBJ whole genome shotgun (WGS) entry which is preliminary data.</text>
</comment>
<keyword evidence="18" id="KW-1185">Reference proteome</keyword>
<dbReference type="InterPro" id="IPR036097">
    <property type="entry name" value="HisK_dim/P_sf"/>
</dbReference>
<dbReference type="Proteomes" id="UP000608345">
    <property type="component" value="Unassembled WGS sequence"/>
</dbReference>
<evidence type="ECO:0000256" key="13">
    <source>
        <dbReference type="ARBA" id="ARBA00023136"/>
    </source>
</evidence>
<dbReference type="Pfam" id="PF00512">
    <property type="entry name" value="HisKA"/>
    <property type="match status" value="1"/>
</dbReference>
<dbReference type="InterPro" id="IPR006290">
    <property type="entry name" value="CztS_silS_copS"/>
</dbReference>
<keyword evidence="5" id="KW-0597">Phosphoprotein</keyword>
<evidence type="ECO:0000256" key="7">
    <source>
        <dbReference type="ARBA" id="ARBA00022692"/>
    </source>
</evidence>
<dbReference type="InterPro" id="IPR005467">
    <property type="entry name" value="His_kinase_dom"/>
</dbReference>
<dbReference type="PRINTS" id="PR00344">
    <property type="entry name" value="BCTRLSENSOR"/>
</dbReference>
<dbReference type="GO" id="GO:0005524">
    <property type="term" value="F:ATP binding"/>
    <property type="evidence" value="ECO:0007669"/>
    <property type="project" value="UniProtKB-KW"/>
</dbReference>
<dbReference type="SUPFAM" id="SSF55874">
    <property type="entry name" value="ATPase domain of HSP90 chaperone/DNA topoisomerase II/histidine kinase"/>
    <property type="match status" value="1"/>
</dbReference>
<evidence type="ECO:0000256" key="5">
    <source>
        <dbReference type="ARBA" id="ARBA00022553"/>
    </source>
</evidence>
<keyword evidence="13 14" id="KW-0472">Membrane</keyword>
<dbReference type="NCBIfam" id="NF007345">
    <property type="entry name" value="PRK09835.1"/>
    <property type="match status" value="1"/>
</dbReference>
<comment type="catalytic activity">
    <reaction evidence="1 14">
        <text>ATP + protein L-histidine = ADP + protein N-phospho-L-histidine.</text>
        <dbReference type="EC" id="2.7.13.3"/>
    </reaction>
</comment>
<dbReference type="PANTHER" id="PTHR45436">
    <property type="entry name" value="SENSOR HISTIDINE KINASE YKOH"/>
    <property type="match status" value="1"/>
</dbReference>
<keyword evidence="7 14" id="KW-0812">Transmembrane</keyword>
<dbReference type="EMBL" id="BMYS01000018">
    <property type="protein sequence ID" value="GGW92163.1"/>
    <property type="molecule type" value="Genomic_DNA"/>
</dbReference>
<dbReference type="NCBIfam" id="TIGR01386">
    <property type="entry name" value="cztS_silS_copS"/>
    <property type="match status" value="1"/>
</dbReference>
<dbReference type="CDD" id="cd00075">
    <property type="entry name" value="HATPase"/>
    <property type="match status" value="1"/>
</dbReference>
<dbReference type="SMART" id="SM00304">
    <property type="entry name" value="HAMP"/>
    <property type="match status" value="1"/>
</dbReference>
<dbReference type="FunFam" id="1.10.287.130:FF:000001">
    <property type="entry name" value="Two-component sensor histidine kinase"/>
    <property type="match status" value="1"/>
</dbReference>
<evidence type="ECO:0000256" key="3">
    <source>
        <dbReference type="ARBA" id="ARBA00022475"/>
    </source>
</evidence>
<evidence type="ECO:0000256" key="14">
    <source>
        <dbReference type="RuleBase" id="RU364088"/>
    </source>
</evidence>
<dbReference type="SUPFAM" id="SSF47384">
    <property type="entry name" value="Homodimeric domain of signal transducing histidine kinase"/>
    <property type="match status" value="1"/>
</dbReference>
<dbReference type="SMART" id="SM00388">
    <property type="entry name" value="HisKA"/>
    <property type="match status" value="1"/>
</dbReference>
<dbReference type="RefSeq" id="WP_189385622.1">
    <property type="nucleotide sequence ID" value="NZ_BAABFY010000012.1"/>
</dbReference>
<name>A0A918JNZ9_9BURK</name>
<protein>
    <recommendedName>
        <fullName evidence="14">Sensor protein</fullName>
        <ecNumber evidence="14">2.7.13.3</ecNumber>
    </recommendedName>
</protein>
<evidence type="ECO:0000256" key="2">
    <source>
        <dbReference type="ARBA" id="ARBA00004429"/>
    </source>
</evidence>
<dbReference type="InterPro" id="IPR048590">
    <property type="entry name" value="CusS-like_sensor"/>
</dbReference>
<gene>
    <name evidence="17" type="ORF">GCM10011450_22780</name>
</gene>
<dbReference type="InterPro" id="IPR003661">
    <property type="entry name" value="HisK_dim/P_dom"/>
</dbReference>
<dbReference type="Pfam" id="PF21085">
    <property type="entry name" value="CusS"/>
    <property type="match status" value="1"/>
</dbReference>
<dbReference type="Pfam" id="PF02518">
    <property type="entry name" value="HATPase_c"/>
    <property type="match status" value="1"/>
</dbReference>
<keyword evidence="4 14" id="KW-0997">Cell inner membrane</keyword>
<evidence type="ECO:0000256" key="8">
    <source>
        <dbReference type="ARBA" id="ARBA00022741"/>
    </source>
</evidence>
<evidence type="ECO:0000256" key="9">
    <source>
        <dbReference type="ARBA" id="ARBA00022777"/>
    </source>
</evidence>